<evidence type="ECO:0000256" key="3">
    <source>
        <dbReference type="ARBA" id="ARBA00022475"/>
    </source>
</evidence>
<evidence type="ECO:0000259" key="8">
    <source>
        <dbReference type="Pfam" id="PF02554"/>
    </source>
</evidence>
<comment type="subcellular location">
    <subcellularLocation>
        <location evidence="1">Cell membrane</location>
        <topology evidence="1">Multi-pass membrane protein</topology>
    </subcellularLocation>
</comment>
<dbReference type="Proteomes" id="UP000245880">
    <property type="component" value="Unassembled WGS sequence"/>
</dbReference>
<proteinExistence type="inferred from homology"/>
<dbReference type="InterPro" id="IPR051605">
    <property type="entry name" value="CstA"/>
</dbReference>
<protein>
    <submittedName>
        <fullName evidence="9">Carbon starvation protein CstA</fullName>
    </submittedName>
</protein>
<keyword evidence="5 7" id="KW-1133">Transmembrane helix</keyword>
<gene>
    <name evidence="9" type="ORF">CLV98_1432</name>
</gene>
<feature type="transmembrane region" description="Helical" evidence="7">
    <location>
        <begin position="450"/>
        <end position="468"/>
    </location>
</feature>
<dbReference type="Pfam" id="PF02554">
    <property type="entry name" value="CstA"/>
    <property type="match status" value="3"/>
</dbReference>
<evidence type="ECO:0000313" key="9">
    <source>
        <dbReference type="EMBL" id="PWJ50191.1"/>
    </source>
</evidence>
<keyword evidence="3" id="KW-1003">Cell membrane</keyword>
<feature type="transmembrane region" description="Helical" evidence="7">
    <location>
        <begin position="157"/>
        <end position="177"/>
    </location>
</feature>
<feature type="transmembrane region" description="Helical" evidence="7">
    <location>
        <begin position="53"/>
        <end position="74"/>
    </location>
</feature>
<dbReference type="EMBL" id="QGDT01000043">
    <property type="protein sequence ID" value="PWJ50191.1"/>
    <property type="molecule type" value="Genomic_DNA"/>
</dbReference>
<evidence type="ECO:0000256" key="1">
    <source>
        <dbReference type="ARBA" id="ARBA00004651"/>
    </source>
</evidence>
<dbReference type="GO" id="GO:0005886">
    <property type="term" value="C:plasma membrane"/>
    <property type="evidence" value="ECO:0007669"/>
    <property type="project" value="UniProtKB-SubCell"/>
</dbReference>
<dbReference type="OrthoDB" id="9761224at2"/>
<comment type="caution">
    <text evidence="9">The sequence shown here is derived from an EMBL/GenBank/DDBJ whole genome shotgun (WGS) entry which is preliminary data.</text>
</comment>
<evidence type="ECO:0000256" key="6">
    <source>
        <dbReference type="ARBA" id="ARBA00023136"/>
    </source>
</evidence>
<feature type="transmembrane region" description="Helical" evidence="7">
    <location>
        <begin position="189"/>
        <end position="212"/>
    </location>
</feature>
<evidence type="ECO:0000256" key="5">
    <source>
        <dbReference type="ARBA" id="ARBA00022989"/>
    </source>
</evidence>
<feature type="domain" description="CstA N-terminal" evidence="8">
    <location>
        <begin position="335"/>
        <end position="431"/>
    </location>
</feature>
<comment type="similarity">
    <text evidence="2">Belongs to the peptide transporter carbon starvation (CstA) (TC 2.A.114) family.</text>
</comment>
<organism evidence="9 10">
    <name type="scientific">Dyadobacter jejuensis</name>
    <dbReference type="NCBI Taxonomy" id="1082580"/>
    <lineage>
        <taxon>Bacteria</taxon>
        <taxon>Pseudomonadati</taxon>
        <taxon>Bacteroidota</taxon>
        <taxon>Cytophagia</taxon>
        <taxon>Cytophagales</taxon>
        <taxon>Spirosomataceae</taxon>
        <taxon>Dyadobacter</taxon>
    </lineage>
</organism>
<feature type="transmembrane region" description="Helical" evidence="7">
    <location>
        <begin position="366"/>
        <end position="388"/>
    </location>
</feature>
<dbReference type="AlphaFoldDB" id="A0A315ZX32"/>
<feature type="domain" description="CstA N-terminal" evidence="8">
    <location>
        <begin position="2"/>
        <end position="143"/>
    </location>
</feature>
<feature type="transmembrane region" description="Helical" evidence="7">
    <location>
        <begin position="80"/>
        <end position="104"/>
    </location>
</feature>
<feature type="transmembrane region" description="Helical" evidence="7">
    <location>
        <begin position="268"/>
        <end position="292"/>
    </location>
</feature>
<feature type="transmembrane region" description="Helical" evidence="7">
    <location>
        <begin position="232"/>
        <end position="248"/>
    </location>
</feature>
<keyword evidence="10" id="KW-1185">Reference proteome</keyword>
<dbReference type="RefSeq" id="WP_109678474.1">
    <property type="nucleotide sequence ID" value="NZ_QGDT01000043.1"/>
</dbReference>
<dbReference type="PANTHER" id="PTHR30252">
    <property type="entry name" value="INNER MEMBRANE PEPTIDE TRANSPORTER"/>
    <property type="match status" value="1"/>
</dbReference>
<evidence type="ECO:0000256" key="7">
    <source>
        <dbReference type="SAM" id="Phobius"/>
    </source>
</evidence>
<dbReference type="GO" id="GO:0009267">
    <property type="term" value="P:cellular response to starvation"/>
    <property type="evidence" value="ECO:0007669"/>
    <property type="project" value="InterPro"/>
</dbReference>
<reference evidence="9 10" key="1">
    <citation type="submission" date="2018-03" db="EMBL/GenBank/DDBJ databases">
        <title>Genomic Encyclopedia of Archaeal and Bacterial Type Strains, Phase II (KMG-II): from individual species to whole genera.</title>
        <authorList>
            <person name="Goeker M."/>
        </authorList>
    </citation>
    <scope>NUCLEOTIDE SEQUENCE [LARGE SCALE GENOMIC DNA]</scope>
    <source>
        <strain evidence="9 10">DSM 100346</strain>
    </source>
</reference>
<dbReference type="PANTHER" id="PTHR30252:SF4">
    <property type="entry name" value="CARBON STARVATION"/>
    <property type="match status" value="1"/>
</dbReference>
<sequence length="489" mass="53517">MITLILSIIVLILGYYIYGSILEKVFGVQASQQTPAHRLADGVDFVVLPTWKIFLIQFLNIAGLGPIFGAIAGAMYGPAAFLWIVLGSIFAGIVHDYFSGMLSLRHDGKSISEVVGIYMGDGAQLVMRAFTILLLIFVGTVFLVGPAKIIDGMTGSIFGLWGWVGIILVYYILSTLLPIDKFISKLYPIFGIAMLLMAIGLIGALFLGDYHIPELTLSNMRNMTANPEATPLFPMLFVTIACGAVSGFHSTQSPLMARCMGNERSGKVIFSGTMITEGVVALIWAAVSMTFFGSVEGLNTTMAANNNNAAWAANEISVNMLGPFGGILALLGIVAAPITSGDTAFRSARLILADIFKLSQKNLLQRLWISIPLFVIAFGLTQIDFAIIWRYFSWSNQTLATIVLWTITIYLSTQGTSYWVSLVPSVFMTMVCSSYILIAPEGFHIAHTPAYIISFTFTILATIFFFWIRFKQQKANSAPIEIMQEEQQE</sequence>
<feature type="domain" description="CstA N-terminal" evidence="8">
    <location>
        <begin position="163"/>
        <end position="317"/>
    </location>
</feature>
<evidence type="ECO:0000313" key="10">
    <source>
        <dbReference type="Proteomes" id="UP000245880"/>
    </source>
</evidence>
<keyword evidence="6 7" id="KW-0472">Membrane</keyword>
<name>A0A315ZX32_9BACT</name>
<feature type="transmembrane region" description="Helical" evidence="7">
    <location>
        <begin position="125"/>
        <end position="145"/>
    </location>
</feature>
<feature type="transmembrane region" description="Helical" evidence="7">
    <location>
        <begin position="324"/>
        <end position="345"/>
    </location>
</feature>
<accession>A0A315ZX32</accession>
<feature type="transmembrane region" description="Helical" evidence="7">
    <location>
        <begin position="418"/>
        <end position="438"/>
    </location>
</feature>
<feature type="transmembrane region" description="Helical" evidence="7">
    <location>
        <begin position="6"/>
        <end position="22"/>
    </location>
</feature>
<evidence type="ECO:0000256" key="2">
    <source>
        <dbReference type="ARBA" id="ARBA00007755"/>
    </source>
</evidence>
<dbReference type="InterPro" id="IPR003706">
    <property type="entry name" value="CstA_N"/>
</dbReference>
<keyword evidence="4 7" id="KW-0812">Transmembrane</keyword>
<evidence type="ECO:0000256" key="4">
    <source>
        <dbReference type="ARBA" id="ARBA00022692"/>
    </source>
</evidence>